<dbReference type="EMBL" id="AAQH01000003">
    <property type="protein sequence ID" value="EAT12999.1"/>
    <property type="molecule type" value="Genomic_DNA"/>
</dbReference>
<sequence length="363" mass="42144">MKRYIIVGLTVWLSFTSVYALTLNGAAQFNRLSTSLYLAALYLPSKNNDAHAILKNEQRQRMDIYVLSNEWRPRQWQRQWLNDISISTPPKQLEKMKDSVHDFAQLLPAALVKNDHISIEFYPDKGTSVRINGVLFLQTDDRDLFQSLLSIWIGELPPSRQFKKQILGEDLEQKWLSFLTDFQPNKKRIAMANSWKQDQDEKTKLLKEKQLQLAAINAPITAETKQKSIPKPRYESLTEEQKSTFRQNFLLKDLNWRLHKRIYDSVQPPAWIVNRLAKGEIVFRFKLDRNGALYDLTGDNKGMPVMLVADVHRAIKREIPGTAIPSQLDGEAWQFELRFPIKQTLGDIIQPPKKPRFMLGQAN</sequence>
<dbReference type="InterPro" id="IPR016087">
    <property type="entry name" value="Chalcone_isomerase"/>
</dbReference>
<organism evidence="2 3">
    <name type="scientific">Bermanella marisrubri</name>
    <dbReference type="NCBI Taxonomy" id="207949"/>
    <lineage>
        <taxon>Bacteria</taxon>
        <taxon>Pseudomonadati</taxon>
        <taxon>Pseudomonadota</taxon>
        <taxon>Gammaproteobacteria</taxon>
        <taxon>Oceanospirillales</taxon>
        <taxon>Oceanospirillaceae</taxon>
        <taxon>Bermanella</taxon>
    </lineage>
</organism>
<proteinExistence type="predicted"/>
<keyword evidence="3" id="KW-1185">Reference proteome</keyword>
<dbReference type="STRING" id="207949.RED65_14922"/>
<dbReference type="AlphaFoldDB" id="Q1N466"/>
<dbReference type="RefSeq" id="WP_007018070.1">
    <property type="nucleotide sequence ID" value="NZ_CH724115.1"/>
</dbReference>
<evidence type="ECO:0000259" key="1">
    <source>
        <dbReference type="Pfam" id="PF16036"/>
    </source>
</evidence>
<accession>Q1N466</accession>
<dbReference type="HOGENOM" id="CLU_660291_0_0_6"/>
<gene>
    <name evidence="2" type="ORF">RED65_14922</name>
</gene>
<reference evidence="2 3" key="1">
    <citation type="submission" date="2006-03" db="EMBL/GenBank/DDBJ databases">
        <authorList>
            <person name="Pinhassi J."/>
            <person name="Pedros-Alio C."/>
            <person name="Ferriera S."/>
            <person name="Johnson J."/>
            <person name="Kravitz S."/>
            <person name="Halpern A."/>
            <person name="Remington K."/>
            <person name="Beeson K."/>
            <person name="Tran B."/>
            <person name="Rogers Y.-H."/>
            <person name="Friedman R."/>
            <person name="Venter J.C."/>
        </authorList>
    </citation>
    <scope>NUCLEOTIDE SEQUENCE [LARGE SCALE GENOMIC DNA]</scope>
    <source>
        <strain evidence="2 3">RED65</strain>
    </source>
</reference>
<evidence type="ECO:0000313" key="2">
    <source>
        <dbReference type="EMBL" id="EAT12999.1"/>
    </source>
</evidence>
<dbReference type="Pfam" id="PF16036">
    <property type="entry name" value="Chalcone_3"/>
    <property type="match status" value="1"/>
</dbReference>
<comment type="caution">
    <text evidence="2">The sequence shown here is derived from an EMBL/GenBank/DDBJ whole genome shotgun (WGS) entry which is preliminary data.</text>
</comment>
<evidence type="ECO:0000313" key="3">
    <source>
        <dbReference type="Proteomes" id="UP000004263"/>
    </source>
</evidence>
<protein>
    <recommendedName>
        <fullName evidence="1">Chalcone isomerase domain-containing protein</fullName>
    </recommendedName>
</protein>
<dbReference type="Proteomes" id="UP000004263">
    <property type="component" value="Unassembled WGS sequence"/>
</dbReference>
<feature type="domain" description="Chalcone isomerase" evidence="1">
    <location>
        <begin position="20"/>
        <end position="168"/>
    </location>
</feature>
<name>Q1N466_9GAMM</name>